<dbReference type="OrthoDB" id="6500128at2759"/>
<dbReference type="Proteomes" id="UP000297245">
    <property type="component" value="Unassembled WGS sequence"/>
</dbReference>
<accession>A0A4S8M1X8</accession>
<feature type="region of interest" description="Disordered" evidence="1">
    <location>
        <begin position="101"/>
        <end position="213"/>
    </location>
</feature>
<reference evidence="2 3" key="1">
    <citation type="journal article" date="2019" name="Nat. Ecol. Evol.">
        <title>Megaphylogeny resolves global patterns of mushroom evolution.</title>
        <authorList>
            <person name="Varga T."/>
            <person name="Krizsan K."/>
            <person name="Foldi C."/>
            <person name="Dima B."/>
            <person name="Sanchez-Garcia M."/>
            <person name="Sanchez-Ramirez S."/>
            <person name="Szollosi G.J."/>
            <person name="Szarkandi J.G."/>
            <person name="Papp V."/>
            <person name="Albert L."/>
            <person name="Andreopoulos W."/>
            <person name="Angelini C."/>
            <person name="Antonin V."/>
            <person name="Barry K.W."/>
            <person name="Bougher N.L."/>
            <person name="Buchanan P."/>
            <person name="Buyck B."/>
            <person name="Bense V."/>
            <person name="Catcheside P."/>
            <person name="Chovatia M."/>
            <person name="Cooper J."/>
            <person name="Damon W."/>
            <person name="Desjardin D."/>
            <person name="Finy P."/>
            <person name="Geml J."/>
            <person name="Haridas S."/>
            <person name="Hughes K."/>
            <person name="Justo A."/>
            <person name="Karasinski D."/>
            <person name="Kautmanova I."/>
            <person name="Kiss B."/>
            <person name="Kocsube S."/>
            <person name="Kotiranta H."/>
            <person name="LaButti K.M."/>
            <person name="Lechner B.E."/>
            <person name="Liimatainen K."/>
            <person name="Lipzen A."/>
            <person name="Lukacs Z."/>
            <person name="Mihaltcheva S."/>
            <person name="Morgado L.N."/>
            <person name="Niskanen T."/>
            <person name="Noordeloos M.E."/>
            <person name="Ohm R.A."/>
            <person name="Ortiz-Santana B."/>
            <person name="Ovrebo C."/>
            <person name="Racz N."/>
            <person name="Riley R."/>
            <person name="Savchenko A."/>
            <person name="Shiryaev A."/>
            <person name="Soop K."/>
            <person name="Spirin V."/>
            <person name="Szebenyi C."/>
            <person name="Tomsovsky M."/>
            <person name="Tulloss R.E."/>
            <person name="Uehling J."/>
            <person name="Grigoriev I.V."/>
            <person name="Vagvolgyi C."/>
            <person name="Papp T."/>
            <person name="Martin F.M."/>
            <person name="Miettinen O."/>
            <person name="Hibbett D.S."/>
            <person name="Nagy L.G."/>
        </authorList>
    </citation>
    <scope>NUCLEOTIDE SEQUENCE [LARGE SCALE GENOMIC DNA]</scope>
    <source>
        <strain evidence="2 3">CBS 962.96</strain>
    </source>
</reference>
<sequence>MAIVEGRLAVENCRGERSRTMLWSIAGPITSGSHSSQEQCTQSYPGNDDMSMSVEVEDEETLQTKEGLSKMSLGRTCELVQAESVLTQLVFEHALRIRMKSETDEDKQASPDMPATPVPESALQVSDSDNGSSSKNVTLHAEDTDTQGDGSTTTVAGSSRTPNDGKESTTSTHLNTPPQSAVFVSSSNPNGSQPQPQNNPNHTTPPNPSSSQYLPTPITMFLHCCNFQMPSQLQNHVNLVNTVDSWLLSNLTLRPGFPALNIPSTTVFAKLSTLTAKSHSLTMMECVGIGGRGRPSSYCAKSATKNYPPFTSPNLNPGPEREPETTSLLPCLSVDRFILENSLSNSIINPRVTNLSHHPTIIYSAPSPLQTWGNHSSYVLSTAVPVWYSLINFCVLCAIDNDDISQPRQP</sequence>
<feature type="compositionally biased region" description="Polar residues" evidence="1">
    <location>
        <begin position="30"/>
        <end position="45"/>
    </location>
</feature>
<feature type="compositionally biased region" description="Low complexity" evidence="1">
    <location>
        <begin position="185"/>
        <end position="202"/>
    </location>
</feature>
<evidence type="ECO:0000313" key="3">
    <source>
        <dbReference type="Proteomes" id="UP000297245"/>
    </source>
</evidence>
<dbReference type="AlphaFoldDB" id="A0A4S8M1X8"/>
<gene>
    <name evidence="2" type="ORF">K435DRAFT_859125</name>
</gene>
<name>A0A4S8M1X8_DENBC</name>
<dbReference type="EMBL" id="ML179190">
    <property type="protein sequence ID" value="THU95861.1"/>
    <property type="molecule type" value="Genomic_DNA"/>
</dbReference>
<feature type="region of interest" description="Disordered" evidence="1">
    <location>
        <begin position="29"/>
        <end position="48"/>
    </location>
</feature>
<organism evidence="2 3">
    <name type="scientific">Dendrothele bispora (strain CBS 962.96)</name>
    <dbReference type="NCBI Taxonomy" id="1314807"/>
    <lineage>
        <taxon>Eukaryota</taxon>
        <taxon>Fungi</taxon>
        <taxon>Dikarya</taxon>
        <taxon>Basidiomycota</taxon>
        <taxon>Agaricomycotina</taxon>
        <taxon>Agaricomycetes</taxon>
        <taxon>Agaricomycetidae</taxon>
        <taxon>Agaricales</taxon>
        <taxon>Agaricales incertae sedis</taxon>
        <taxon>Dendrothele</taxon>
    </lineage>
</organism>
<keyword evidence="3" id="KW-1185">Reference proteome</keyword>
<feature type="compositionally biased region" description="Polar residues" evidence="1">
    <location>
        <begin position="155"/>
        <end position="184"/>
    </location>
</feature>
<proteinExistence type="predicted"/>
<evidence type="ECO:0000256" key="1">
    <source>
        <dbReference type="SAM" id="MobiDB-lite"/>
    </source>
</evidence>
<evidence type="ECO:0000313" key="2">
    <source>
        <dbReference type="EMBL" id="THU95861.1"/>
    </source>
</evidence>
<feature type="compositionally biased region" description="Polar residues" evidence="1">
    <location>
        <begin position="123"/>
        <end position="137"/>
    </location>
</feature>
<protein>
    <submittedName>
        <fullName evidence="2">Uncharacterized protein</fullName>
    </submittedName>
</protein>